<evidence type="ECO:0000313" key="8">
    <source>
        <dbReference type="Proteomes" id="UP000321485"/>
    </source>
</evidence>
<comment type="caution">
    <text evidence="7">The sequence shown here is derived from an EMBL/GenBank/DDBJ whole genome shotgun (WGS) entry which is preliminary data.</text>
</comment>
<proteinExistence type="predicted"/>
<dbReference type="NCBIfam" id="TIGR03916">
    <property type="entry name" value="rSAM_link_UDG"/>
    <property type="match status" value="1"/>
</dbReference>
<dbReference type="EMBL" id="VJWE01000011">
    <property type="protein sequence ID" value="TWG39925.1"/>
    <property type="molecule type" value="Genomic_DNA"/>
</dbReference>
<dbReference type="InterPro" id="IPR051675">
    <property type="entry name" value="Endo/Exo/Phosphatase_dom_1"/>
</dbReference>
<dbReference type="GO" id="GO:0051536">
    <property type="term" value="F:iron-sulfur cluster binding"/>
    <property type="evidence" value="ECO:0007669"/>
    <property type="project" value="UniProtKB-KW"/>
</dbReference>
<dbReference type="AlphaFoldDB" id="A0A561XUY7"/>
<name>A0A561XUY7_ACIDE</name>
<dbReference type="SFLD" id="SFLDG01102">
    <property type="entry name" value="Uncharacterised_Radical_SAM_Su"/>
    <property type="match status" value="1"/>
</dbReference>
<organism evidence="7 8">
    <name type="scientific">Acidovorax delafieldii</name>
    <name type="common">Pseudomonas delafieldii</name>
    <dbReference type="NCBI Taxonomy" id="47920"/>
    <lineage>
        <taxon>Bacteria</taxon>
        <taxon>Pseudomonadati</taxon>
        <taxon>Pseudomonadota</taxon>
        <taxon>Betaproteobacteria</taxon>
        <taxon>Burkholderiales</taxon>
        <taxon>Comamonadaceae</taxon>
        <taxon>Acidovorax</taxon>
    </lineage>
</organism>
<dbReference type="InterPro" id="IPR010994">
    <property type="entry name" value="RuvA_2-like"/>
</dbReference>
<dbReference type="PANTHER" id="PTHR21180:SF9">
    <property type="entry name" value="TYPE II SECRETION SYSTEM PROTEIN K"/>
    <property type="match status" value="1"/>
</dbReference>
<evidence type="ECO:0000256" key="3">
    <source>
        <dbReference type="ARBA" id="ARBA00022723"/>
    </source>
</evidence>
<dbReference type="Pfam" id="PF04055">
    <property type="entry name" value="Radical_SAM"/>
    <property type="match status" value="1"/>
</dbReference>
<keyword evidence="4" id="KW-0408">Iron</keyword>
<dbReference type="InterPro" id="IPR058240">
    <property type="entry name" value="rSAM_sf"/>
</dbReference>
<keyword evidence="2" id="KW-0949">S-adenosyl-L-methionine</keyword>
<protein>
    <submittedName>
        <fullName evidence="7">Putative DNA modification/repair radical SAM protein</fullName>
    </submittedName>
</protein>
<dbReference type="GO" id="GO:0003824">
    <property type="term" value="F:catalytic activity"/>
    <property type="evidence" value="ECO:0007669"/>
    <property type="project" value="InterPro"/>
</dbReference>
<dbReference type="GO" id="GO:0046872">
    <property type="term" value="F:metal ion binding"/>
    <property type="evidence" value="ECO:0007669"/>
    <property type="project" value="UniProtKB-KW"/>
</dbReference>
<dbReference type="CDD" id="cd01335">
    <property type="entry name" value="Radical_SAM"/>
    <property type="match status" value="1"/>
</dbReference>
<dbReference type="PANTHER" id="PTHR21180">
    <property type="entry name" value="ENDONUCLEASE/EXONUCLEASE/PHOSPHATASE FAMILY DOMAIN-CONTAINING PROTEIN 1"/>
    <property type="match status" value="1"/>
</dbReference>
<dbReference type="Gene3D" id="3.20.20.70">
    <property type="entry name" value="Aldolase class I"/>
    <property type="match status" value="1"/>
</dbReference>
<gene>
    <name evidence="7" type="ORF">ATF69_1797</name>
</gene>
<evidence type="ECO:0000259" key="6">
    <source>
        <dbReference type="Pfam" id="PF04055"/>
    </source>
</evidence>
<dbReference type="GeneID" id="51110864"/>
<dbReference type="InterPro" id="IPR007197">
    <property type="entry name" value="rSAM"/>
</dbReference>
<dbReference type="RefSeq" id="WP_146870636.1">
    <property type="nucleotide sequence ID" value="NZ_VJWE01000011.1"/>
</dbReference>
<sequence length="424" mass="46961">MNLQSKLAILADAAKYDASCASSGAAPRDSVGGRGMGSTEGMGICHSYAPDGRCISLLKILLTNFCQYDCLYCVNRVTSNVSRARFTVDEVVQLTLDFYRRNCIEGLFLSSGIIQSPDYTMEQVVEVARVLREEHDFRGYIHLKTIPDASPELMQRAGRYADRLSINIELPTAEGLKALAPEKNSAAIDRSMARMAVHIGESRAARKEQAALPIVSMPQSRTTRRASVPHFAPGGQSTQMIVGADTTNDRTILATSARLYGVHRLRRVYYSAFSPIPDAARALPLAAPPTVREHRLYQADWLMRFYGFTHDEIVPTSQQGMLALDVDPKLAWALAHRELFPVNLNTAPRELLLRVPGFGVQTVDRLLAARRVRRLRHADLARLHVSLRKVLPFVEAADYRPGRALDAADLAAQLTPPPVQRSLF</sequence>
<evidence type="ECO:0000256" key="2">
    <source>
        <dbReference type="ARBA" id="ARBA00022691"/>
    </source>
</evidence>
<dbReference type="InterPro" id="IPR023874">
    <property type="entry name" value="DNA_rSAM_put"/>
</dbReference>
<evidence type="ECO:0000256" key="5">
    <source>
        <dbReference type="ARBA" id="ARBA00023014"/>
    </source>
</evidence>
<dbReference type="InterPro" id="IPR013785">
    <property type="entry name" value="Aldolase_TIM"/>
</dbReference>
<keyword evidence="5" id="KW-0411">Iron-sulfur</keyword>
<dbReference type="Proteomes" id="UP000321485">
    <property type="component" value="Unassembled WGS sequence"/>
</dbReference>
<keyword evidence="3" id="KW-0479">Metal-binding</keyword>
<evidence type="ECO:0000256" key="4">
    <source>
        <dbReference type="ARBA" id="ARBA00023004"/>
    </source>
</evidence>
<dbReference type="SUPFAM" id="SSF47781">
    <property type="entry name" value="RuvA domain 2-like"/>
    <property type="match status" value="1"/>
</dbReference>
<evidence type="ECO:0000256" key="1">
    <source>
        <dbReference type="ARBA" id="ARBA00001966"/>
    </source>
</evidence>
<comment type="cofactor">
    <cofactor evidence="1">
        <name>[4Fe-4S] cluster</name>
        <dbReference type="ChEBI" id="CHEBI:49883"/>
    </cofactor>
</comment>
<accession>A0A561XUY7</accession>
<evidence type="ECO:0000313" key="7">
    <source>
        <dbReference type="EMBL" id="TWG39925.1"/>
    </source>
</evidence>
<reference evidence="7 8" key="1">
    <citation type="journal article" date="2015" name="Stand. Genomic Sci.">
        <title>Genomic Encyclopedia of Bacterial and Archaeal Type Strains, Phase III: the genomes of soil and plant-associated and newly described type strains.</title>
        <authorList>
            <person name="Whitman W.B."/>
            <person name="Woyke T."/>
            <person name="Klenk H.P."/>
            <person name="Zhou Y."/>
            <person name="Lilburn T.G."/>
            <person name="Beck B.J."/>
            <person name="De Vos P."/>
            <person name="Vandamme P."/>
            <person name="Eisen J.A."/>
            <person name="Garrity G."/>
            <person name="Hugenholtz P."/>
            <person name="Kyrpides N.C."/>
        </authorList>
    </citation>
    <scope>NUCLEOTIDE SEQUENCE [LARGE SCALE GENOMIC DNA]</scope>
    <source>
        <strain evidence="7 8">DSM 64</strain>
    </source>
</reference>
<dbReference type="SUPFAM" id="SSF102114">
    <property type="entry name" value="Radical SAM enzymes"/>
    <property type="match status" value="1"/>
</dbReference>
<feature type="domain" description="Radical SAM core" evidence="6">
    <location>
        <begin position="61"/>
        <end position="192"/>
    </location>
</feature>
<dbReference type="SFLD" id="SFLDS00029">
    <property type="entry name" value="Radical_SAM"/>
    <property type="match status" value="1"/>
</dbReference>